<evidence type="ECO:0000256" key="1">
    <source>
        <dbReference type="SAM" id="SignalP"/>
    </source>
</evidence>
<accession>A0ABR4C025</accession>
<dbReference type="InterPro" id="IPR053208">
    <property type="entry name" value="GMC_Oxidoreductase_CD"/>
</dbReference>
<comment type="caution">
    <text evidence="3">The sequence shown here is derived from an EMBL/GenBank/DDBJ whole genome shotgun (WGS) entry which is preliminary data.</text>
</comment>
<feature type="chain" id="PRO_5047090414" description="Cellobiose dehydrogenase-like cytochrome domain-containing protein" evidence="1">
    <location>
        <begin position="18"/>
        <end position="198"/>
    </location>
</feature>
<evidence type="ECO:0000259" key="2">
    <source>
        <dbReference type="Pfam" id="PF16010"/>
    </source>
</evidence>
<dbReference type="CDD" id="cd09630">
    <property type="entry name" value="CDH_like_cytochrome"/>
    <property type="match status" value="1"/>
</dbReference>
<organism evidence="3 4">
    <name type="scientific">Oculimacula yallundae</name>
    <dbReference type="NCBI Taxonomy" id="86028"/>
    <lineage>
        <taxon>Eukaryota</taxon>
        <taxon>Fungi</taxon>
        <taxon>Dikarya</taxon>
        <taxon>Ascomycota</taxon>
        <taxon>Pezizomycotina</taxon>
        <taxon>Leotiomycetes</taxon>
        <taxon>Helotiales</taxon>
        <taxon>Ploettnerulaceae</taxon>
        <taxon>Oculimacula</taxon>
    </lineage>
</organism>
<evidence type="ECO:0000313" key="4">
    <source>
        <dbReference type="Proteomes" id="UP001595075"/>
    </source>
</evidence>
<dbReference type="PANTHER" id="PTHR47190:SF4">
    <property type="entry name" value="DEHYDROGENASE, PUTATIVE-RELATED"/>
    <property type="match status" value="1"/>
</dbReference>
<evidence type="ECO:0000313" key="3">
    <source>
        <dbReference type="EMBL" id="KAL2063258.1"/>
    </source>
</evidence>
<protein>
    <recommendedName>
        <fullName evidence="2">Cellobiose dehydrogenase-like cytochrome domain-containing protein</fullName>
    </recommendedName>
</protein>
<dbReference type="SUPFAM" id="SSF49344">
    <property type="entry name" value="CBD9-like"/>
    <property type="match status" value="1"/>
</dbReference>
<feature type="domain" description="Cellobiose dehydrogenase-like cytochrome" evidence="2">
    <location>
        <begin position="20"/>
        <end position="191"/>
    </location>
</feature>
<keyword evidence="1" id="KW-0732">Signal</keyword>
<keyword evidence="4" id="KW-1185">Reference proteome</keyword>
<dbReference type="EMBL" id="JAZHXI010000015">
    <property type="protein sequence ID" value="KAL2063258.1"/>
    <property type="molecule type" value="Genomic_DNA"/>
</dbReference>
<reference evidence="3 4" key="1">
    <citation type="journal article" date="2024" name="Commun. Biol.">
        <title>Comparative genomic analysis of thermophilic fungi reveals convergent evolutionary adaptations and gene losses.</title>
        <authorList>
            <person name="Steindorff A.S."/>
            <person name="Aguilar-Pontes M.V."/>
            <person name="Robinson A.J."/>
            <person name="Andreopoulos B."/>
            <person name="LaButti K."/>
            <person name="Kuo A."/>
            <person name="Mondo S."/>
            <person name="Riley R."/>
            <person name="Otillar R."/>
            <person name="Haridas S."/>
            <person name="Lipzen A."/>
            <person name="Grimwood J."/>
            <person name="Schmutz J."/>
            <person name="Clum A."/>
            <person name="Reid I.D."/>
            <person name="Moisan M.C."/>
            <person name="Butler G."/>
            <person name="Nguyen T.T.M."/>
            <person name="Dewar K."/>
            <person name="Conant G."/>
            <person name="Drula E."/>
            <person name="Henrissat B."/>
            <person name="Hansel C."/>
            <person name="Singer S."/>
            <person name="Hutchinson M.I."/>
            <person name="de Vries R.P."/>
            <person name="Natvig D.O."/>
            <person name="Powell A.J."/>
            <person name="Tsang A."/>
            <person name="Grigoriev I.V."/>
        </authorList>
    </citation>
    <scope>NUCLEOTIDE SEQUENCE [LARGE SCALE GENOMIC DNA]</scope>
    <source>
        <strain evidence="3 4">CBS 494.80</strain>
    </source>
</reference>
<name>A0ABR4C025_9HELO</name>
<dbReference type="PANTHER" id="PTHR47190">
    <property type="entry name" value="DEHYDROGENASE, PUTATIVE-RELATED"/>
    <property type="match status" value="1"/>
</dbReference>
<feature type="signal peptide" evidence="1">
    <location>
        <begin position="1"/>
        <end position="17"/>
    </location>
</feature>
<sequence length="198" mass="20912">MRPSLFLAPLLAALTTAIPFTDVRTSISYSAFFHTSGYSFGIALPLNTSSGDFIGLVTGKATGWSGTSLGGAMTNKLLIAAWPSGKTVLGSFRKTARIASPPEVTGSYSLLPIANGTYTNATHWSFTFLCKACIQTDGTTFARTAATDMLGWAHSTSAPATPSSKATTFSKHSAEGQYSANFTAARNVNFEKWASWAK</sequence>
<dbReference type="InterPro" id="IPR015920">
    <property type="entry name" value="Cellobiose_DH-like_cyt"/>
</dbReference>
<proteinExistence type="predicted"/>
<dbReference type="Gene3D" id="2.60.40.1210">
    <property type="entry name" value="Cellobiose dehydrogenase, cytochrome domain"/>
    <property type="match status" value="1"/>
</dbReference>
<dbReference type="Proteomes" id="UP001595075">
    <property type="component" value="Unassembled WGS sequence"/>
</dbReference>
<gene>
    <name evidence="3" type="ORF">VTL71DRAFT_5063</name>
</gene>
<dbReference type="Pfam" id="PF16010">
    <property type="entry name" value="CDH-cyt"/>
    <property type="match status" value="1"/>
</dbReference>